<evidence type="ECO:0000313" key="2">
    <source>
        <dbReference type="Proteomes" id="UP000567179"/>
    </source>
</evidence>
<dbReference type="PANTHER" id="PTHR38926">
    <property type="entry name" value="F-BOX DOMAIN CONTAINING PROTEIN, EXPRESSED"/>
    <property type="match status" value="1"/>
</dbReference>
<comment type="caution">
    <text evidence="1">The sequence shown here is derived from an EMBL/GenBank/DDBJ whole genome shotgun (WGS) entry which is preliminary data.</text>
</comment>
<dbReference type="Gene3D" id="3.80.10.10">
    <property type="entry name" value="Ribonuclease Inhibitor"/>
    <property type="match status" value="1"/>
</dbReference>
<proteinExistence type="predicted"/>
<keyword evidence="2" id="KW-1185">Reference proteome</keyword>
<organism evidence="1 2">
    <name type="scientific">Psilocybe cf. subviscida</name>
    <dbReference type="NCBI Taxonomy" id="2480587"/>
    <lineage>
        <taxon>Eukaryota</taxon>
        <taxon>Fungi</taxon>
        <taxon>Dikarya</taxon>
        <taxon>Basidiomycota</taxon>
        <taxon>Agaricomycotina</taxon>
        <taxon>Agaricomycetes</taxon>
        <taxon>Agaricomycetidae</taxon>
        <taxon>Agaricales</taxon>
        <taxon>Agaricineae</taxon>
        <taxon>Strophariaceae</taxon>
        <taxon>Psilocybe</taxon>
    </lineage>
</organism>
<dbReference type="SUPFAM" id="SSF52047">
    <property type="entry name" value="RNI-like"/>
    <property type="match status" value="1"/>
</dbReference>
<dbReference type="InterPro" id="IPR032675">
    <property type="entry name" value="LRR_dom_sf"/>
</dbReference>
<dbReference type="SUPFAM" id="SSF81383">
    <property type="entry name" value="F-box domain"/>
    <property type="match status" value="1"/>
</dbReference>
<dbReference type="Proteomes" id="UP000567179">
    <property type="component" value="Unassembled WGS sequence"/>
</dbReference>
<protein>
    <recommendedName>
        <fullName evidence="3">F-box domain-containing protein</fullName>
    </recommendedName>
</protein>
<dbReference type="Gene3D" id="1.20.1280.50">
    <property type="match status" value="1"/>
</dbReference>
<accession>A0A8H5AX32</accession>
<dbReference type="AlphaFoldDB" id="A0A8H5AX32"/>
<evidence type="ECO:0000313" key="1">
    <source>
        <dbReference type="EMBL" id="KAF5312453.1"/>
    </source>
</evidence>
<dbReference type="PANTHER" id="PTHR38926:SF5">
    <property type="entry name" value="F-BOX AND LEUCINE-RICH REPEAT PROTEIN 6"/>
    <property type="match status" value="1"/>
</dbReference>
<dbReference type="InterPro" id="IPR036047">
    <property type="entry name" value="F-box-like_dom_sf"/>
</dbReference>
<gene>
    <name evidence="1" type="ORF">D9619_003489</name>
</gene>
<dbReference type="EMBL" id="JAACJJ010000056">
    <property type="protein sequence ID" value="KAF5312453.1"/>
    <property type="molecule type" value="Genomic_DNA"/>
</dbReference>
<reference evidence="1 2" key="1">
    <citation type="journal article" date="2020" name="ISME J.">
        <title>Uncovering the hidden diversity of litter-decomposition mechanisms in mushroom-forming fungi.</title>
        <authorList>
            <person name="Floudas D."/>
            <person name="Bentzer J."/>
            <person name="Ahren D."/>
            <person name="Johansson T."/>
            <person name="Persson P."/>
            <person name="Tunlid A."/>
        </authorList>
    </citation>
    <scope>NUCLEOTIDE SEQUENCE [LARGE SCALE GENOMIC DNA]</scope>
    <source>
        <strain evidence="1 2">CBS 101986</strain>
    </source>
</reference>
<name>A0A8H5AX32_9AGAR</name>
<dbReference type="OrthoDB" id="3038402at2759"/>
<sequence length="494" mass="56737">MVFTDEEEYSDSDEDIITYRPPEGNACYINLLPDDVLVEIFKLVYESWPTKEHRQRTEIRVCQRWRELIINTPLLWTRIYLPNVFTGPSYDNAHSFERSRGALLDIIVRQIGEETDEEGEMIDRVLVEHQSRIRRLTFLSGSENSVAYVLAHWKSEDTPHLTAMHLNVSHYRFARRNLDYENFWAQQLEKLGIGFVRAWPGLSNLRTLILDDIDVRRFPASANLRVLQLGAIELTVKELQGIFERFPSLETLTIQQLSPLTGTRARLVVPDDTVLRAPSLRNLGIGSFRRHSTDCKCGLVYLAAPNLEYLELQCDPALLAQRHFAVLLNPDKAQNPRKIRLAMGYRTALVTDEVAEFLNNLPRKDEIDLEATWSVGPPGYHDRVNALLESTMGVRSLTIDFAFMREYGGMRPKRPHTNDFIQLLHEGKKCSPTYVRGLTDGADEMSYQEVDDALDGSGVELLRSPVPDWLVPKWNSFSVDTYDDHNQDEDNESD</sequence>
<evidence type="ECO:0008006" key="3">
    <source>
        <dbReference type="Google" id="ProtNLM"/>
    </source>
</evidence>